<evidence type="ECO:0000313" key="4">
    <source>
        <dbReference type="EMBL" id="KAF5335538.1"/>
    </source>
</evidence>
<feature type="compositionally biased region" description="Low complexity" evidence="1">
    <location>
        <begin position="138"/>
        <end position="147"/>
    </location>
</feature>
<dbReference type="OrthoDB" id="2755811at2759"/>
<evidence type="ECO:0000313" key="5">
    <source>
        <dbReference type="Proteomes" id="UP000541558"/>
    </source>
</evidence>
<keyword evidence="5" id="KW-1185">Reference proteome</keyword>
<sequence>MATRKAPQPRAKPSWTMVTEFVPDPEPIDVSKPRQTRSALNPTLHDSKVPPAPRPSAKRPSQTTKEKQLAKRRKAEQADQDEEDRMQQDISTIAAIEDEVKRQHQLEQRNAERPDIASYRSYEPASPAAPPPSDVDMGFSSSGGFEFIGPDTSDSDGLGLGDADLNAESDLDGDTYKPKKQSGEGPAGEESEDDSAAYLSDADLRAQFSEMKKVAAAKKKEKKARGALRSAVNEKRRIKPTTHSSVKAMVEYESKSDSESDDGRSRKKASAPLEGFKKGYKKLKDAKQVQLAAVAQNVKSEPVLQNASAEKPKPPAPVLRQSKAVALSQKEGTKKMGVTLNRVTIPDQVKASAIPAAVPKKANYSTKDLPFSGSELRVWKAKVLPEIYSWAGTLPDAFSINSDEDFDGVIHQALERALPDVAFSKLFSQVTAAAIRTWRSEIGKEALEVVSAHFSSEPGFERQEARAKFVTEQLSEIRYVYEDPVAKKGGYRAPLLLRIHAYHQSSIAGCELFFNHPVGALAFAATALERALSFWKGGMELGTKSKLEAKPWGARVNFHASQITKLKDQHWQKIEVATKAYIPDLPTIEVPDADDDETTEREAGTGGGDVVVISDSDDE</sequence>
<feature type="region of interest" description="Disordered" evidence="1">
    <location>
        <begin position="587"/>
        <end position="619"/>
    </location>
</feature>
<feature type="compositionally biased region" description="Basic residues" evidence="1">
    <location>
        <begin position="215"/>
        <end position="226"/>
    </location>
</feature>
<evidence type="ECO:0000259" key="2">
    <source>
        <dbReference type="Pfam" id="PF20149"/>
    </source>
</evidence>
<gene>
    <name evidence="3" type="ORF">D9611_001017</name>
    <name evidence="4" type="ORF">D9611_012164</name>
</gene>
<organism evidence="4 5">
    <name type="scientific">Ephemerocybe angulata</name>
    <dbReference type="NCBI Taxonomy" id="980116"/>
    <lineage>
        <taxon>Eukaryota</taxon>
        <taxon>Fungi</taxon>
        <taxon>Dikarya</taxon>
        <taxon>Basidiomycota</taxon>
        <taxon>Agaricomycotina</taxon>
        <taxon>Agaricomycetes</taxon>
        <taxon>Agaricomycetidae</taxon>
        <taxon>Agaricales</taxon>
        <taxon>Agaricineae</taxon>
        <taxon>Psathyrellaceae</taxon>
        <taxon>Ephemerocybe</taxon>
    </lineage>
</organism>
<evidence type="ECO:0000313" key="3">
    <source>
        <dbReference type="EMBL" id="KAF5325945.1"/>
    </source>
</evidence>
<dbReference type="Pfam" id="PF20149">
    <property type="entry name" value="DUF6532"/>
    <property type="match status" value="1"/>
</dbReference>
<dbReference type="InterPro" id="IPR045341">
    <property type="entry name" value="DUF6532"/>
</dbReference>
<protein>
    <recommendedName>
        <fullName evidence="2">DUF6532 domain-containing protein</fullName>
    </recommendedName>
</protein>
<proteinExistence type="predicted"/>
<comment type="caution">
    <text evidence="4">The sequence shown here is derived from an EMBL/GenBank/DDBJ whole genome shotgun (WGS) entry which is preliminary data.</text>
</comment>
<feature type="region of interest" description="Disordered" evidence="1">
    <location>
        <begin position="1"/>
        <end position="279"/>
    </location>
</feature>
<evidence type="ECO:0000256" key="1">
    <source>
        <dbReference type="SAM" id="MobiDB-lite"/>
    </source>
</evidence>
<feature type="compositionally biased region" description="Basic and acidic residues" evidence="1">
    <location>
        <begin position="98"/>
        <end position="115"/>
    </location>
</feature>
<reference evidence="4 5" key="1">
    <citation type="journal article" date="2020" name="ISME J.">
        <title>Uncovering the hidden diversity of litter-decomposition mechanisms in mushroom-forming fungi.</title>
        <authorList>
            <person name="Floudas D."/>
            <person name="Bentzer J."/>
            <person name="Ahren D."/>
            <person name="Johansson T."/>
            <person name="Persson P."/>
            <person name="Tunlid A."/>
        </authorList>
    </citation>
    <scope>NUCLEOTIDE SEQUENCE [LARGE SCALE GENOMIC DNA]</scope>
    <source>
        <strain evidence="4 5">CBS 175.51</strain>
    </source>
</reference>
<feature type="compositionally biased region" description="Basic and acidic residues" evidence="1">
    <location>
        <begin position="250"/>
        <end position="264"/>
    </location>
</feature>
<feature type="compositionally biased region" description="Low complexity" evidence="1">
    <location>
        <begin position="117"/>
        <end position="126"/>
    </location>
</feature>
<name>A0A8H5C5W2_9AGAR</name>
<feature type="compositionally biased region" description="Low complexity" evidence="1">
    <location>
        <begin position="610"/>
        <end position="619"/>
    </location>
</feature>
<dbReference type="AlphaFoldDB" id="A0A8H5C5W2"/>
<dbReference type="EMBL" id="JAACJK010000163">
    <property type="protein sequence ID" value="KAF5325945.1"/>
    <property type="molecule type" value="Genomic_DNA"/>
</dbReference>
<dbReference type="Proteomes" id="UP000541558">
    <property type="component" value="Unassembled WGS sequence"/>
</dbReference>
<accession>A0A8H5C5W2</accession>
<dbReference type="EMBL" id="JAACJK010000061">
    <property type="protein sequence ID" value="KAF5335538.1"/>
    <property type="molecule type" value="Genomic_DNA"/>
</dbReference>
<feature type="domain" description="DUF6532" evidence="2">
    <location>
        <begin position="408"/>
        <end position="564"/>
    </location>
</feature>